<feature type="transmembrane region" description="Helical" evidence="1">
    <location>
        <begin position="96"/>
        <end position="117"/>
    </location>
</feature>
<comment type="caution">
    <text evidence="2">The sequence shown here is derived from an EMBL/GenBank/DDBJ whole genome shotgun (WGS) entry which is preliminary data.</text>
</comment>
<evidence type="ECO:0000256" key="1">
    <source>
        <dbReference type="SAM" id="Phobius"/>
    </source>
</evidence>
<keyword evidence="1" id="KW-1133">Transmembrane helix</keyword>
<organism evidence="2 3">
    <name type="scientific">Bacillus timonensis</name>
    <dbReference type="NCBI Taxonomy" id="1033734"/>
    <lineage>
        <taxon>Bacteria</taxon>
        <taxon>Bacillati</taxon>
        <taxon>Bacillota</taxon>
        <taxon>Bacilli</taxon>
        <taxon>Bacillales</taxon>
        <taxon>Bacillaceae</taxon>
        <taxon>Bacillus</taxon>
    </lineage>
</organism>
<keyword evidence="1" id="KW-0812">Transmembrane</keyword>
<dbReference type="RefSeq" id="WP_136378937.1">
    <property type="nucleotide sequence ID" value="NZ_SLUB01000009.1"/>
</dbReference>
<feature type="transmembrane region" description="Helical" evidence="1">
    <location>
        <begin position="53"/>
        <end position="75"/>
    </location>
</feature>
<dbReference type="STRING" id="1033734.GCA_000285535_03051"/>
<dbReference type="EMBL" id="SLUB01000009">
    <property type="protein sequence ID" value="THE13399.1"/>
    <property type="molecule type" value="Genomic_DNA"/>
</dbReference>
<keyword evidence="3" id="KW-1185">Reference proteome</keyword>
<gene>
    <name evidence="2" type="ORF">E1I69_07220</name>
</gene>
<keyword evidence="1" id="KW-0472">Membrane</keyword>
<feature type="transmembrane region" description="Helical" evidence="1">
    <location>
        <begin position="161"/>
        <end position="178"/>
    </location>
</feature>
<dbReference type="Proteomes" id="UP000306477">
    <property type="component" value="Unassembled WGS sequence"/>
</dbReference>
<reference evidence="2 3" key="1">
    <citation type="journal article" date="2019" name="Indoor Air">
        <title>Impacts of indoor surface finishes on bacterial viability.</title>
        <authorList>
            <person name="Hu J."/>
            <person name="Maamar S.B."/>
            <person name="Glawe A.J."/>
            <person name="Gottel N."/>
            <person name="Gilbert J.A."/>
            <person name="Hartmann E.M."/>
        </authorList>
    </citation>
    <scope>NUCLEOTIDE SEQUENCE [LARGE SCALE GENOMIC DNA]</scope>
    <source>
        <strain evidence="2 3">AF060A6</strain>
    </source>
</reference>
<sequence>MKYIKILLLPFFMVFTLSFLIVGNPTVSADHDFNETYEHDDDEDGIYEDVGKAVGWGTVITLGAAGFIFPIRRSMKWLISHYPKYKKTFISLSKFLGKYHISIGILALAISIIHGITMYGSEGELESDGIIGLAAVLLMIVASLFGFILSKNKKGKSLRNTHMTLIAFTLLIVFVHIVL</sequence>
<proteinExistence type="predicted"/>
<evidence type="ECO:0000313" key="2">
    <source>
        <dbReference type="EMBL" id="THE13399.1"/>
    </source>
</evidence>
<name>A0A4S3PUF4_9BACI</name>
<protein>
    <submittedName>
        <fullName evidence="2">Uncharacterized protein</fullName>
    </submittedName>
</protein>
<dbReference type="OrthoDB" id="2940983at2"/>
<feature type="transmembrane region" description="Helical" evidence="1">
    <location>
        <begin position="129"/>
        <end position="149"/>
    </location>
</feature>
<evidence type="ECO:0000313" key="3">
    <source>
        <dbReference type="Proteomes" id="UP000306477"/>
    </source>
</evidence>
<dbReference type="AlphaFoldDB" id="A0A4S3PUF4"/>
<accession>A0A4S3PUF4</accession>